<evidence type="ECO:0000256" key="3">
    <source>
        <dbReference type="RuleBase" id="RU003476"/>
    </source>
</evidence>
<dbReference type="EMBL" id="BIFQ01000002">
    <property type="protein sequence ID" value="GCE08547.1"/>
    <property type="molecule type" value="Genomic_DNA"/>
</dbReference>
<dbReference type="Pfam" id="PF00293">
    <property type="entry name" value="NUDIX"/>
    <property type="match status" value="1"/>
</dbReference>
<accession>A0A401ZNT6</accession>
<name>A0A401ZNT6_9CHLR</name>
<dbReference type="PROSITE" id="PS51462">
    <property type="entry name" value="NUDIX"/>
    <property type="match status" value="1"/>
</dbReference>
<dbReference type="SUPFAM" id="SSF55811">
    <property type="entry name" value="Nudix"/>
    <property type="match status" value="1"/>
</dbReference>
<dbReference type="PANTHER" id="PTHR43046:SF16">
    <property type="entry name" value="ADP-RIBOSE PYROPHOSPHATASE YJHB-RELATED"/>
    <property type="match status" value="1"/>
</dbReference>
<dbReference type="InterPro" id="IPR015797">
    <property type="entry name" value="NUDIX_hydrolase-like_dom_sf"/>
</dbReference>
<comment type="cofactor">
    <cofactor evidence="1">
        <name>Mg(2+)</name>
        <dbReference type="ChEBI" id="CHEBI:18420"/>
    </cofactor>
</comment>
<sequence length="219" mass="23761">MSQNVYDNIRTRVIVLQENQLLLLNDEGAWRLPGGGLEPYESLLECAAREVYEETGLEVEATSIAFLGEWVYPTYAPCPRKRMQYGYTLEVHIYAHPISPDQPLQQEGPDFPLPAWVPLSSVPQLPLWPKELKTLASTLLAGKTVPGVPSIIKLIEGPQAAPPTTLPYTQIAIDGEAGMQGAASPRLGQAQQLRGAGAAPPESPPSSRLRSGQTPSNEV</sequence>
<dbReference type="PRINTS" id="PR00502">
    <property type="entry name" value="NUDIXFAMILY"/>
</dbReference>
<dbReference type="InterPro" id="IPR020084">
    <property type="entry name" value="NUDIX_hydrolase_CS"/>
</dbReference>
<evidence type="ECO:0000256" key="4">
    <source>
        <dbReference type="SAM" id="MobiDB-lite"/>
    </source>
</evidence>
<dbReference type="RefSeq" id="WP_126601073.1">
    <property type="nucleotide sequence ID" value="NZ_BIFQ01000002.1"/>
</dbReference>
<dbReference type="InterPro" id="IPR000086">
    <property type="entry name" value="NUDIX_hydrolase_dom"/>
</dbReference>
<comment type="caution">
    <text evidence="6">The sequence shown here is derived from an EMBL/GenBank/DDBJ whole genome shotgun (WGS) entry which is preliminary data.</text>
</comment>
<keyword evidence="7" id="KW-1185">Reference proteome</keyword>
<dbReference type="Proteomes" id="UP000287224">
    <property type="component" value="Unassembled WGS sequence"/>
</dbReference>
<reference evidence="7" key="1">
    <citation type="submission" date="2018-12" db="EMBL/GenBank/DDBJ databases">
        <title>Tengunoibacter tsumagoiensis gen. nov., sp. nov., Dictyobacter kobayashii sp. nov., D. alpinus sp. nov., and D. joshuensis sp. nov. and description of Dictyobacteraceae fam. nov. within the order Ktedonobacterales isolated from Tengu-no-mugimeshi.</title>
        <authorList>
            <person name="Wang C.M."/>
            <person name="Zheng Y."/>
            <person name="Sakai Y."/>
            <person name="Toyoda A."/>
            <person name="Minakuchi Y."/>
            <person name="Abe K."/>
            <person name="Yokota A."/>
            <person name="Yabe S."/>
        </authorList>
    </citation>
    <scope>NUCLEOTIDE SEQUENCE [LARGE SCALE GENOMIC DNA]</scope>
    <source>
        <strain evidence="7">S-27</strain>
    </source>
</reference>
<dbReference type="OrthoDB" id="65827at2"/>
<comment type="similarity">
    <text evidence="3">Belongs to the Nudix hydrolase family.</text>
</comment>
<dbReference type="Gene3D" id="3.90.79.10">
    <property type="entry name" value="Nucleoside Triphosphate Pyrophosphohydrolase"/>
    <property type="match status" value="1"/>
</dbReference>
<feature type="region of interest" description="Disordered" evidence="4">
    <location>
        <begin position="179"/>
        <end position="219"/>
    </location>
</feature>
<evidence type="ECO:0000259" key="5">
    <source>
        <dbReference type="PROSITE" id="PS51462"/>
    </source>
</evidence>
<gene>
    <name evidence="6" type="ORF">KDAU_58760</name>
</gene>
<dbReference type="AlphaFoldDB" id="A0A401ZNT6"/>
<evidence type="ECO:0000256" key="1">
    <source>
        <dbReference type="ARBA" id="ARBA00001946"/>
    </source>
</evidence>
<feature type="domain" description="Nudix hydrolase" evidence="5">
    <location>
        <begin position="6"/>
        <end position="140"/>
    </location>
</feature>
<dbReference type="PANTHER" id="PTHR43046">
    <property type="entry name" value="GDP-MANNOSE MANNOSYL HYDROLASE"/>
    <property type="match status" value="1"/>
</dbReference>
<proteinExistence type="inferred from homology"/>
<keyword evidence="2 3" id="KW-0378">Hydrolase</keyword>
<protein>
    <recommendedName>
        <fullName evidence="5">Nudix hydrolase domain-containing protein</fullName>
    </recommendedName>
</protein>
<organism evidence="6 7">
    <name type="scientific">Dictyobacter aurantiacus</name>
    <dbReference type="NCBI Taxonomy" id="1936993"/>
    <lineage>
        <taxon>Bacteria</taxon>
        <taxon>Bacillati</taxon>
        <taxon>Chloroflexota</taxon>
        <taxon>Ktedonobacteria</taxon>
        <taxon>Ktedonobacterales</taxon>
        <taxon>Dictyobacteraceae</taxon>
        <taxon>Dictyobacter</taxon>
    </lineage>
</organism>
<dbReference type="PROSITE" id="PS00893">
    <property type="entry name" value="NUDIX_BOX"/>
    <property type="match status" value="1"/>
</dbReference>
<dbReference type="GO" id="GO:0016787">
    <property type="term" value="F:hydrolase activity"/>
    <property type="evidence" value="ECO:0007669"/>
    <property type="project" value="UniProtKB-KW"/>
</dbReference>
<evidence type="ECO:0000256" key="2">
    <source>
        <dbReference type="ARBA" id="ARBA00022801"/>
    </source>
</evidence>
<evidence type="ECO:0000313" key="6">
    <source>
        <dbReference type="EMBL" id="GCE08547.1"/>
    </source>
</evidence>
<evidence type="ECO:0000313" key="7">
    <source>
        <dbReference type="Proteomes" id="UP000287224"/>
    </source>
</evidence>
<dbReference type="InterPro" id="IPR020476">
    <property type="entry name" value="Nudix_hydrolase"/>
</dbReference>
<feature type="compositionally biased region" description="Low complexity" evidence="4">
    <location>
        <begin position="186"/>
        <end position="212"/>
    </location>
</feature>